<keyword evidence="10" id="KW-0175">Coiled coil</keyword>
<reference evidence="14 15" key="1">
    <citation type="journal article" date="2012" name="Appl. Environ. Microbiol.">
        <title>Genome Sequence of Thermotolerant Bacillus methanolicus: Features and Regulation Related to Methylotrophy and Production of L-Lysine and L-Glutamate from Methanol.</title>
        <authorList>
            <person name="Heggeset T.M."/>
            <person name="Krog A."/>
            <person name="Balzer S."/>
            <person name="Wentzel A."/>
            <person name="Ellingsen T.E."/>
            <person name="Brautaset T."/>
        </authorList>
    </citation>
    <scope>NUCLEOTIDE SEQUENCE [LARGE SCALE GENOMIC DNA]</scope>
    <source>
        <strain evidence="14 15">PB1</strain>
    </source>
</reference>
<dbReference type="Pfam" id="PF00989">
    <property type="entry name" value="PAS"/>
    <property type="match status" value="1"/>
</dbReference>
<feature type="domain" description="PAC" evidence="13">
    <location>
        <begin position="443"/>
        <end position="495"/>
    </location>
</feature>
<dbReference type="SMART" id="SM00091">
    <property type="entry name" value="PAS"/>
    <property type="match status" value="4"/>
</dbReference>
<feature type="domain" description="PAC" evidence="13">
    <location>
        <begin position="182"/>
        <end position="238"/>
    </location>
</feature>
<dbReference type="eggNOG" id="COG4191">
    <property type="taxonomic scope" value="Bacteria"/>
</dbReference>
<dbReference type="InterPro" id="IPR036097">
    <property type="entry name" value="HisK_dim/P_sf"/>
</dbReference>
<dbReference type="InterPro" id="IPR000700">
    <property type="entry name" value="PAS-assoc_C"/>
</dbReference>
<dbReference type="InterPro" id="IPR003661">
    <property type="entry name" value="HisK_dim/P_dom"/>
</dbReference>
<name>I3E2D1_BACMT</name>
<keyword evidence="7" id="KW-0067">ATP-binding</keyword>
<dbReference type="Pfam" id="PF00512">
    <property type="entry name" value="HisKA"/>
    <property type="match status" value="1"/>
</dbReference>
<feature type="domain" description="Histidine kinase" evidence="11">
    <location>
        <begin position="508"/>
        <end position="713"/>
    </location>
</feature>
<evidence type="ECO:0000256" key="9">
    <source>
        <dbReference type="ARBA" id="ARBA00023012"/>
    </source>
</evidence>
<dbReference type="AlphaFoldDB" id="I3E2D1"/>
<evidence type="ECO:0000256" key="1">
    <source>
        <dbReference type="ARBA" id="ARBA00000085"/>
    </source>
</evidence>
<dbReference type="PROSITE" id="PS50109">
    <property type="entry name" value="HIS_KIN"/>
    <property type="match status" value="1"/>
</dbReference>
<evidence type="ECO:0000256" key="7">
    <source>
        <dbReference type="ARBA" id="ARBA00022840"/>
    </source>
</evidence>
<dbReference type="Pfam" id="PF08447">
    <property type="entry name" value="PAS_3"/>
    <property type="match status" value="1"/>
</dbReference>
<organism evidence="14 15">
    <name type="scientific">Bacillus methanolicus PB1</name>
    <dbReference type="NCBI Taxonomy" id="997296"/>
    <lineage>
        <taxon>Bacteria</taxon>
        <taxon>Bacillati</taxon>
        <taxon>Bacillota</taxon>
        <taxon>Bacilli</taxon>
        <taxon>Bacillales</taxon>
        <taxon>Bacillaceae</taxon>
        <taxon>Bacillus</taxon>
    </lineage>
</organism>
<dbReference type="FunFam" id="1.10.287.130:FF:000040">
    <property type="entry name" value="PAS domain-containing sensor histidine kinase"/>
    <property type="match status" value="1"/>
</dbReference>
<evidence type="ECO:0000256" key="6">
    <source>
        <dbReference type="ARBA" id="ARBA00022777"/>
    </source>
</evidence>
<dbReference type="SUPFAM" id="SSF55785">
    <property type="entry name" value="PYP-like sensor domain (PAS domain)"/>
    <property type="match status" value="4"/>
</dbReference>
<keyword evidence="5" id="KW-0547">Nucleotide-binding</keyword>
<feature type="domain" description="PAS" evidence="12">
    <location>
        <begin position="10"/>
        <end position="74"/>
    </location>
</feature>
<dbReference type="InterPro" id="IPR013767">
    <property type="entry name" value="PAS_fold"/>
</dbReference>
<accession>I3E2D1</accession>
<dbReference type="InterPro" id="IPR004358">
    <property type="entry name" value="Sig_transdc_His_kin-like_C"/>
</dbReference>
<dbReference type="CDD" id="cd00130">
    <property type="entry name" value="PAS"/>
    <property type="match status" value="4"/>
</dbReference>
<dbReference type="SUPFAM" id="SSF55874">
    <property type="entry name" value="ATPase domain of HSP90 chaperone/DNA topoisomerase II/histidine kinase"/>
    <property type="match status" value="1"/>
</dbReference>
<evidence type="ECO:0000256" key="10">
    <source>
        <dbReference type="SAM" id="Coils"/>
    </source>
</evidence>
<protein>
    <recommendedName>
        <fullName evidence="2">histidine kinase</fullName>
        <ecNumber evidence="2">2.7.13.3</ecNumber>
    </recommendedName>
</protein>
<dbReference type="NCBIfam" id="TIGR00229">
    <property type="entry name" value="sensory_box"/>
    <property type="match status" value="4"/>
</dbReference>
<dbReference type="PANTHER" id="PTHR43065:SF10">
    <property type="entry name" value="PEROXIDE STRESS-ACTIVATED HISTIDINE KINASE MAK3"/>
    <property type="match status" value="1"/>
</dbReference>
<dbReference type="InterPro" id="IPR036890">
    <property type="entry name" value="HATPase_C_sf"/>
</dbReference>
<dbReference type="PROSITE" id="PS50112">
    <property type="entry name" value="PAS"/>
    <property type="match status" value="4"/>
</dbReference>
<keyword evidence="3" id="KW-0597">Phosphoprotein</keyword>
<dbReference type="PATRIC" id="fig|997296.3.peg.2082"/>
<dbReference type="Pfam" id="PF08448">
    <property type="entry name" value="PAS_4"/>
    <property type="match status" value="2"/>
</dbReference>
<dbReference type="EC" id="2.7.13.3" evidence="2"/>
<evidence type="ECO:0000259" key="13">
    <source>
        <dbReference type="PROSITE" id="PS50113"/>
    </source>
</evidence>
<feature type="domain" description="PAC" evidence="13">
    <location>
        <begin position="311"/>
        <end position="363"/>
    </location>
</feature>
<gene>
    <name evidence="14" type="ORF">PB1_09837</name>
</gene>
<feature type="domain" description="PAS" evidence="12">
    <location>
        <begin position="368"/>
        <end position="440"/>
    </location>
</feature>
<dbReference type="RefSeq" id="WP_003352146.1">
    <property type="nucleotide sequence ID" value="NZ_AFEU01000002.1"/>
</dbReference>
<feature type="domain" description="PAS" evidence="12">
    <location>
        <begin position="115"/>
        <end position="170"/>
    </location>
</feature>
<keyword evidence="6 14" id="KW-0418">Kinase</keyword>
<dbReference type="GO" id="GO:0005524">
    <property type="term" value="F:ATP binding"/>
    <property type="evidence" value="ECO:0007669"/>
    <property type="project" value="UniProtKB-KW"/>
</dbReference>
<dbReference type="GO" id="GO:0030435">
    <property type="term" value="P:sporulation resulting in formation of a cellular spore"/>
    <property type="evidence" value="ECO:0007669"/>
    <property type="project" value="UniProtKB-KW"/>
</dbReference>
<evidence type="ECO:0000256" key="3">
    <source>
        <dbReference type="ARBA" id="ARBA00022553"/>
    </source>
</evidence>
<keyword evidence="9" id="KW-0902">Two-component regulatory system</keyword>
<dbReference type="SMART" id="SM00086">
    <property type="entry name" value="PAC"/>
    <property type="match status" value="3"/>
</dbReference>
<dbReference type="InterPro" id="IPR013656">
    <property type="entry name" value="PAS_4"/>
</dbReference>
<dbReference type="InterPro" id="IPR003594">
    <property type="entry name" value="HATPase_dom"/>
</dbReference>
<dbReference type="STRING" id="997296.PB1_09837"/>
<dbReference type="CDD" id="cd00082">
    <property type="entry name" value="HisKA"/>
    <property type="match status" value="1"/>
</dbReference>
<evidence type="ECO:0000256" key="5">
    <source>
        <dbReference type="ARBA" id="ARBA00022741"/>
    </source>
</evidence>
<keyword evidence="8" id="KW-0749">Sporulation</keyword>
<evidence type="ECO:0000259" key="11">
    <source>
        <dbReference type="PROSITE" id="PS50109"/>
    </source>
</evidence>
<dbReference type="PROSITE" id="PS50113">
    <property type="entry name" value="PAC"/>
    <property type="match status" value="3"/>
</dbReference>
<dbReference type="GO" id="GO:0006355">
    <property type="term" value="P:regulation of DNA-templated transcription"/>
    <property type="evidence" value="ECO:0007669"/>
    <property type="project" value="InterPro"/>
</dbReference>
<dbReference type="Gene3D" id="1.10.287.130">
    <property type="match status" value="1"/>
</dbReference>
<dbReference type="PRINTS" id="PR00344">
    <property type="entry name" value="BCTRLSENSOR"/>
</dbReference>
<dbReference type="EMBL" id="AFEU01000002">
    <property type="protein sequence ID" value="EIJ80652.1"/>
    <property type="molecule type" value="Genomic_DNA"/>
</dbReference>
<dbReference type="InterPro" id="IPR000014">
    <property type="entry name" value="PAS"/>
</dbReference>
<dbReference type="Proteomes" id="UP000010523">
    <property type="component" value="Unassembled WGS sequence"/>
</dbReference>
<dbReference type="Gene3D" id="3.30.565.10">
    <property type="entry name" value="Histidine kinase-like ATPase, C-terminal domain"/>
    <property type="match status" value="1"/>
</dbReference>
<dbReference type="InterPro" id="IPR001610">
    <property type="entry name" value="PAC"/>
</dbReference>
<comment type="catalytic activity">
    <reaction evidence="1">
        <text>ATP + protein L-histidine = ADP + protein N-phospho-L-histidine.</text>
        <dbReference type="EC" id="2.7.13.3"/>
    </reaction>
</comment>
<dbReference type="OrthoDB" id="9815750at2"/>
<evidence type="ECO:0000256" key="2">
    <source>
        <dbReference type="ARBA" id="ARBA00012438"/>
    </source>
</evidence>
<dbReference type="PANTHER" id="PTHR43065">
    <property type="entry name" value="SENSOR HISTIDINE KINASE"/>
    <property type="match status" value="1"/>
</dbReference>
<feature type="domain" description="PAS" evidence="12">
    <location>
        <begin position="239"/>
        <end position="311"/>
    </location>
</feature>
<dbReference type="SMART" id="SM00388">
    <property type="entry name" value="HisKA"/>
    <property type="match status" value="1"/>
</dbReference>
<keyword evidence="15" id="KW-1185">Reference proteome</keyword>
<dbReference type="Gene3D" id="3.30.450.20">
    <property type="entry name" value="PAS domain"/>
    <property type="match status" value="4"/>
</dbReference>
<evidence type="ECO:0000256" key="4">
    <source>
        <dbReference type="ARBA" id="ARBA00022679"/>
    </source>
</evidence>
<evidence type="ECO:0000313" key="14">
    <source>
        <dbReference type="EMBL" id="EIJ80652.1"/>
    </source>
</evidence>
<dbReference type="SMART" id="SM00387">
    <property type="entry name" value="HATPase_c"/>
    <property type="match status" value="1"/>
</dbReference>
<evidence type="ECO:0000256" key="8">
    <source>
        <dbReference type="ARBA" id="ARBA00022969"/>
    </source>
</evidence>
<dbReference type="SUPFAM" id="SSF47384">
    <property type="entry name" value="Homodimeric domain of signal transducing histidine kinase"/>
    <property type="match status" value="1"/>
</dbReference>
<dbReference type="Pfam" id="PF02518">
    <property type="entry name" value="HATPase_c"/>
    <property type="match status" value="1"/>
</dbReference>
<evidence type="ECO:0000313" key="15">
    <source>
        <dbReference type="Proteomes" id="UP000010523"/>
    </source>
</evidence>
<evidence type="ECO:0000259" key="12">
    <source>
        <dbReference type="PROSITE" id="PS50112"/>
    </source>
</evidence>
<comment type="caution">
    <text evidence="14">The sequence shown here is derived from an EMBL/GenBank/DDBJ whole genome shotgun (WGS) entry which is preliminary data.</text>
</comment>
<feature type="coiled-coil region" evidence="10">
    <location>
        <begin position="222"/>
        <end position="249"/>
    </location>
</feature>
<dbReference type="InterPro" id="IPR035965">
    <property type="entry name" value="PAS-like_dom_sf"/>
</dbReference>
<dbReference type="eggNOG" id="COG5000">
    <property type="taxonomic scope" value="Bacteria"/>
</dbReference>
<dbReference type="InterPro" id="IPR005467">
    <property type="entry name" value="His_kinase_dom"/>
</dbReference>
<keyword evidence="4" id="KW-0808">Transferase</keyword>
<proteinExistence type="predicted"/>
<sequence length="716" mass="81888">MNTPKVDAYEILERITDGFFALDENWNFTYVNAEAARLLFRSRDDLIGKNIWDEFPESVNLTLHKYLHKAVLNQKPVKFDAFFPLLEKWFDVRAYPLLNGLTIYFKDITQEKREHDALFQLISENSQDLISIATPEGRTQYVSPSIKTLLGYEPEEVIGTFPYEFCHPDDVITLTNSDFLKKSNEAIFVCRVRHKNGHYVWFETAVKTIRNDHGEIVKTIGIGRDITKRKQAEEELRKTKERLESFIQNNADAIWVIDLEDRVLEINPAFETMFGWSADSIIGKKLPIIPDFAKDSTIYIHEKIKKGVSMAGLETIRQRKDGSLLDVSATLSPIRDSAGKVIGITGICRDIARRKKAEDALKVKSQQLESFIENFIENNVDAILIFNMQGNVVRVNKAFEDTFCWTKQEIIGVRLFDLPCLPPEVIEEVKKFYVEVKKGNYIIGTETILLRKDGVILNVILTISPIHDPKGNMDGCWISIRDITEWKKSQEMLQITEKLSVAGQLAAGIAHEIRNPMTSIKGFIHLMKSDFGDKKEYFDIMSSELERIEQILSELLILAKPQISKFEQKDVRILLTQVITLMDAQAILNNVEIVTEIQPEVTHIHCDENQLKQAFINYIKNAIEAMPTGGKLVIQIRKKENKRMIFRFIDQGIGMPKEILSKLGQAFYTTKEKGTGLGFMVSKKIIENHSGEVHIESEVNKGTIIEVNLPLTQENC</sequence>
<dbReference type="InterPro" id="IPR013655">
    <property type="entry name" value="PAS_fold_3"/>
</dbReference>
<dbReference type="GO" id="GO:0000155">
    <property type="term" value="F:phosphorelay sensor kinase activity"/>
    <property type="evidence" value="ECO:0007669"/>
    <property type="project" value="InterPro"/>
</dbReference>